<feature type="domain" description="Carbohydrate kinase FGGY N-terminal" evidence="4">
    <location>
        <begin position="8"/>
        <end position="243"/>
    </location>
</feature>
<dbReference type="InterPro" id="IPR049382">
    <property type="entry name" value="FGGY_C_2"/>
</dbReference>
<organism evidence="6 7">
    <name type="scientific">Roseibium porphyridii</name>
    <dbReference type="NCBI Taxonomy" id="2866279"/>
    <lineage>
        <taxon>Bacteria</taxon>
        <taxon>Pseudomonadati</taxon>
        <taxon>Pseudomonadota</taxon>
        <taxon>Alphaproteobacteria</taxon>
        <taxon>Hyphomicrobiales</taxon>
        <taxon>Stappiaceae</taxon>
        <taxon>Roseibium</taxon>
    </lineage>
</organism>
<keyword evidence="7" id="KW-1185">Reference proteome</keyword>
<dbReference type="GO" id="GO:0016301">
    <property type="term" value="F:kinase activity"/>
    <property type="evidence" value="ECO:0007669"/>
    <property type="project" value="UniProtKB-KW"/>
</dbReference>
<evidence type="ECO:0000259" key="4">
    <source>
        <dbReference type="Pfam" id="PF00370"/>
    </source>
</evidence>
<proteinExistence type="inferred from homology"/>
<evidence type="ECO:0000313" key="6">
    <source>
        <dbReference type="EMBL" id="WFE88303.1"/>
    </source>
</evidence>
<evidence type="ECO:0000256" key="1">
    <source>
        <dbReference type="ARBA" id="ARBA00009156"/>
    </source>
</evidence>
<dbReference type="PANTHER" id="PTHR43095">
    <property type="entry name" value="SUGAR KINASE"/>
    <property type="match status" value="1"/>
</dbReference>
<dbReference type="Pfam" id="PF21546">
    <property type="entry name" value="FGGY_C_2"/>
    <property type="match status" value="1"/>
</dbReference>
<dbReference type="InterPro" id="IPR018484">
    <property type="entry name" value="FGGY_N"/>
</dbReference>
<keyword evidence="2" id="KW-0808">Transferase</keyword>
<dbReference type="SUPFAM" id="SSF53067">
    <property type="entry name" value="Actin-like ATPase domain"/>
    <property type="match status" value="1"/>
</dbReference>
<dbReference type="EMBL" id="CP120863">
    <property type="protein sequence ID" value="WFE88303.1"/>
    <property type="molecule type" value="Genomic_DNA"/>
</dbReference>
<comment type="similarity">
    <text evidence="1">Belongs to the FGGY kinase family.</text>
</comment>
<evidence type="ECO:0000256" key="2">
    <source>
        <dbReference type="ARBA" id="ARBA00022679"/>
    </source>
</evidence>
<evidence type="ECO:0000259" key="5">
    <source>
        <dbReference type="Pfam" id="PF21546"/>
    </source>
</evidence>
<evidence type="ECO:0000256" key="3">
    <source>
        <dbReference type="ARBA" id="ARBA00022777"/>
    </source>
</evidence>
<evidence type="ECO:0000313" key="7">
    <source>
        <dbReference type="Proteomes" id="UP001209803"/>
    </source>
</evidence>
<dbReference type="Gene3D" id="3.30.420.40">
    <property type="match status" value="2"/>
</dbReference>
<dbReference type="RefSeq" id="WP_265681162.1">
    <property type="nucleotide sequence ID" value="NZ_CP120863.1"/>
</dbReference>
<accession>A0ABY8EYW3</accession>
<name>A0ABY8EYW3_9HYPH</name>
<keyword evidence="3 6" id="KW-0418">Kinase</keyword>
<dbReference type="PANTHER" id="PTHR43095:SF5">
    <property type="entry name" value="XYLULOSE KINASE"/>
    <property type="match status" value="1"/>
</dbReference>
<reference evidence="6 7" key="1">
    <citation type="submission" date="2023-03" db="EMBL/GenBank/DDBJ databases">
        <title>Roseibium porphyridii sp. nov. and Roseibium rhodosorbium sp. nov. isolated from marine algae, Porphyridium cruentum and Rhodosorus marinus, respectively.</title>
        <authorList>
            <person name="Lee M.W."/>
            <person name="Choi B.J."/>
            <person name="Lee J.K."/>
            <person name="Choi D.G."/>
            <person name="Baek J.H."/>
            <person name="Bayburt H."/>
            <person name="Kim J.M."/>
            <person name="Han D.M."/>
            <person name="Kim K.H."/>
            <person name="Jeon C.O."/>
        </authorList>
    </citation>
    <scope>NUCLEOTIDE SEQUENCE [LARGE SCALE GENOMIC DNA]</scope>
    <source>
        <strain evidence="6 7">KMA01</strain>
    </source>
</reference>
<dbReference type="InterPro" id="IPR043129">
    <property type="entry name" value="ATPase_NBD"/>
</dbReference>
<feature type="domain" description="Carbohydrate kinase FGGY C-terminal" evidence="5">
    <location>
        <begin position="254"/>
        <end position="432"/>
    </location>
</feature>
<protein>
    <submittedName>
        <fullName evidence="6">FGGY family carbohydrate kinase</fullName>
    </submittedName>
</protein>
<gene>
    <name evidence="6" type="ORF">K1718_19345</name>
</gene>
<dbReference type="InterPro" id="IPR050406">
    <property type="entry name" value="FGGY_Carb_Kinase"/>
</dbReference>
<sequence>MTGKGKIAVLDVGKTNVDLWVADRTGNLLENRSTPNRVSDGPPWRHHDLKTLSDWLGETLADICQHHPIEFLIPVGHGAGGVLVGEDSADENMGAMLPMIDYEDHCPEDINSEYLGKCGTFEDRGSQVMMASTHAARQLLRMQRADPKTFAKANHYLNIAQYWGWWLTGVAVSEYSAMGAQSHLWNVLRHHWSPIVDIQGWRGLLPDFQPAWSKLGTVRHTLMRRYGLPANITVLTGAHDSSSNFYRYVAAGLEDFTLVSTGTWVVAMSRETNLATFDHDRGTTINADMNGLPVGGALVMAGREFSAIAGPSWHGDKAELGPLIRIVEQGTMALPGFGNNDGQFPGSAGHGQIVGPMPETTAERTALAVLQAALLTVTCADTLGGGRRLILDGTFLKEPLYAPLVAALRPDIKTELSEEKNGVVIGALCLAARVLGEQPFELRLQPVEPAAIPGLAAYASDWRRAAEANAGEAL</sequence>
<dbReference type="Pfam" id="PF00370">
    <property type="entry name" value="FGGY_N"/>
    <property type="match status" value="1"/>
</dbReference>
<dbReference type="Proteomes" id="UP001209803">
    <property type="component" value="Chromosome"/>
</dbReference>